<sequence>LNIFTLDLLDLSQLLGQQHTGDLGLFQIEGNTARFPSTQTEIEPFVTIHHNCDMDEKQTANLRHWKIEFLYSSDTSDGPFDFLKTTSPWGPEPGGCVYLKSKI</sequence>
<proteinExistence type="inferred from homology"/>
<feature type="non-terminal residue" evidence="5">
    <location>
        <position position="1"/>
    </location>
</feature>
<dbReference type="GO" id="GO:0005576">
    <property type="term" value="C:extracellular region"/>
    <property type="evidence" value="ECO:0007669"/>
    <property type="project" value="UniProtKB-SubCell"/>
</dbReference>
<evidence type="ECO:0000256" key="1">
    <source>
        <dbReference type="ARBA" id="ARBA00004613"/>
    </source>
</evidence>
<dbReference type="InterPro" id="IPR038479">
    <property type="entry name" value="Transthyretin-like_sf"/>
</dbReference>
<protein>
    <recommendedName>
        <fullName evidence="7">Transthyretin-like family protein</fullName>
    </recommendedName>
</protein>
<keyword evidence="6" id="KW-1185">Reference proteome</keyword>
<evidence type="ECO:0000256" key="3">
    <source>
        <dbReference type="ARBA" id="ARBA00022525"/>
    </source>
</evidence>
<evidence type="ECO:0000313" key="6">
    <source>
        <dbReference type="Proteomes" id="UP000053660"/>
    </source>
</evidence>
<evidence type="ECO:0008006" key="7">
    <source>
        <dbReference type="Google" id="ProtNLM"/>
    </source>
</evidence>
<dbReference type="Pfam" id="PF01060">
    <property type="entry name" value="TTR-52"/>
    <property type="match status" value="1"/>
</dbReference>
<dbReference type="Gene3D" id="2.60.40.3330">
    <property type="match status" value="1"/>
</dbReference>
<gene>
    <name evidence="5" type="ORF">OESDEN_22465</name>
</gene>
<comment type="similarity">
    <text evidence="2">Belongs to the nematode transthyretin-like family.</text>
</comment>
<accession>A0A0B1S3V0</accession>
<reference evidence="5 6" key="1">
    <citation type="submission" date="2014-03" db="EMBL/GenBank/DDBJ databases">
        <title>Draft genome of the hookworm Oesophagostomum dentatum.</title>
        <authorList>
            <person name="Mitreva M."/>
        </authorList>
    </citation>
    <scope>NUCLEOTIDE SEQUENCE [LARGE SCALE GENOMIC DNA]</scope>
    <source>
        <strain evidence="5 6">OD-Hann</strain>
    </source>
</reference>
<dbReference type="OrthoDB" id="5811720at2759"/>
<name>A0A0B1S3V0_OESDE</name>
<comment type="subcellular location">
    <subcellularLocation>
        <location evidence="1">Secreted</location>
    </subcellularLocation>
</comment>
<organism evidence="5 6">
    <name type="scientific">Oesophagostomum dentatum</name>
    <name type="common">Nodular worm</name>
    <dbReference type="NCBI Taxonomy" id="61180"/>
    <lineage>
        <taxon>Eukaryota</taxon>
        <taxon>Metazoa</taxon>
        <taxon>Ecdysozoa</taxon>
        <taxon>Nematoda</taxon>
        <taxon>Chromadorea</taxon>
        <taxon>Rhabditida</taxon>
        <taxon>Rhabditina</taxon>
        <taxon>Rhabditomorpha</taxon>
        <taxon>Strongyloidea</taxon>
        <taxon>Strongylidae</taxon>
        <taxon>Oesophagostomum</taxon>
    </lineage>
</organism>
<dbReference type="Proteomes" id="UP000053660">
    <property type="component" value="Unassembled WGS sequence"/>
</dbReference>
<evidence type="ECO:0000256" key="2">
    <source>
        <dbReference type="ARBA" id="ARBA00010112"/>
    </source>
</evidence>
<evidence type="ECO:0000256" key="4">
    <source>
        <dbReference type="ARBA" id="ARBA00022729"/>
    </source>
</evidence>
<evidence type="ECO:0000313" key="5">
    <source>
        <dbReference type="EMBL" id="KHJ77915.1"/>
    </source>
</evidence>
<dbReference type="EMBL" id="KN610293">
    <property type="protein sequence ID" value="KHJ77915.1"/>
    <property type="molecule type" value="Genomic_DNA"/>
</dbReference>
<dbReference type="GO" id="GO:0009986">
    <property type="term" value="C:cell surface"/>
    <property type="evidence" value="ECO:0007669"/>
    <property type="project" value="InterPro"/>
</dbReference>
<keyword evidence="3" id="KW-0964">Secreted</keyword>
<dbReference type="AlphaFoldDB" id="A0A0B1S3V0"/>
<keyword evidence="4" id="KW-0732">Signal</keyword>
<dbReference type="InterPro" id="IPR001534">
    <property type="entry name" value="Transthyretin-like"/>
</dbReference>